<gene>
    <name evidence="1" type="ORF">EV44_g4161</name>
</gene>
<name>A0A0B1P4G4_UNCNE</name>
<dbReference type="AlphaFoldDB" id="A0A0B1P4G4"/>
<evidence type="ECO:0000313" key="1">
    <source>
        <dbReference type="EMBL" id="KHJ33592.1"/>
    </source>
</evidence>
<comment type="caution">
    <text evidence="1">The sequence shown here is derived from an EMBL/GenBank/DDBJ whole genome shotgun (WGS) entry which is preliminary data.</text>
</comment>
<evidence type="ECO:0000313" key="2">
    <source>
        <dbReference type="Proteomes" id="UP000030854"/>
    </source>
</evidence>
<protein>
    <submittedName>
        <fullName evidence="1">Putative nonribosomal peptide synthase</fullName>
    </submittedName>
</protein>
<reference evidence="1 2" key="1">
    <citation type="journal article" date="2014" name="BMC Genomics">
        <title>Adaptive genomic structural variation in the grape powdery mildew pathogen, Erysiphe necator.</title>
        <authorList>
            <person name="Jones L."/>
            <person name="Riaz S."/>
            <person name="Morales-Cruz A."/>
            <person name="Amrine K.C."/>
            <person name="McGuire B."/>
            <person name="Gubler W.D."/>
            <person name="Walker M.A."/>
            <person name="Cantu D."/>
        </authorList>
    </citation>
    <scope>NUCLEOTIDE SEQUENCE [LARGE SCALE GENOMIC DNA]</scope>
    <source>
        <strain evidence="2">c</strain>
    </source>
</reference>
<accession>A0A0B1P4G4</accession>
<keyword evidence="2" id="KW-1185">Reference proteome</keyword>
<dbReference type="Proteomes" id="UP000030854">
    <property type="component" value="Unassembled WGS sequence"/>
</dbReference>
<sequence>MPTGPIPILEDNTGAIKWAKDDGMTSGRRHVRIEYHYSVEESRNGNVDLRQISSAQNAAGGFTKPLSSEQFSRFIQLGFYDDNTAL</sequence>
<proteinExistence type="predicted"/>
<dbReference type="EMBL" id="JNVN01001346">
    <property type="protein sequence ID" value="KHJ33592.1"/>
    <property type="molecule type" value="Genomic_DNA"/>
</dbReference>
<organism evidence="1 2">
    <name type="scientific">Uncinula necator</name>
    <name type="common">Grape powdery mildew</name>
    <dbReference type="NCBI Taxonomy" id="52586"/>
    <lineage>
        <taxon>Eukaryota</taxon>
        <taxon>Fungi</taxon>
        <taxon>Dikarya</taxon>
        <taxon>Ascomycota</taxon>
        <taxon>Pezizomycotina</taxon>
        <taxon>Leotiomycetes</taxon>
        <taxon>Erysiphales</taxon>
        <taxon>Erysiphaceae</taxon>
        <taxon>Erysiphe</taxon>
    </lineage>
</organism>
<dbReference type="HOGENOM" id="CLU_001650_6_4_1"/>